<gene>
    <name evidence="1" type="ORF">BKA67DRAFT_645275</name>
</gene>
<protein>
    <submittedName>
        <fullName evidence="1">Uncharacterized protein</fullName>
    </submittedName>
</protein>
<comment type="caution">
    <text evidence="1">The sequence shown here is derived from an EMBL/GenBank/DDBJ whole genome shotgun (WGS) entry which is preliminary data.</text>
</comment>
<dbReference type="AlphaFoldDB" id="A0A9P8ZYA4"/>
<accession>A0A9P8ZYA4</accession>
<evidence type="ECO:0000313" key="2">
    <source>
        <dbReference type="Proteomes" id="UP000758603"/>
    </source>
</evidence>
<dbReference type="Proteomes" id="UP000758603">
    <property type="component" value="Unassembled WGS sequence"/>
</dbReference>
<name>A0A9P8ZYA4_9PEZI</name>
<sequence length="527" mass="59154">MSIMMALHKPYQGVSVIELHQLQLTHSKKAPNHTTVRTQNVFVAIWMTIDGHSVRRALRTLKRQALGSPNLGSGDHVTWPGFIKEIKSLLVDVVRIIQKCFQEETDRIHFWTRINTNIYGKLEVKDLFIAAAKFDMLGNEAALEYGVECTIMTHIIDHNTHGALSINLVSSDLGRLAVVRMLVEAGSNMAELDLQRSISWDCEFDALMAVTARHHGDVAIYLHLNLAAGLCASRLLRVFLDKFKPGPGTYLGKELEQLSKTLDGPDLLESTLGANFAILDVLLEAGIDVALGPWADGVLNSLKVLYPKHIEYLNDQDHKTTAEVGVELLWLVLTSSNQVYGAHNVQDFGSRWFSSRKSCKYLVMAGCRPGLRHFQAAVLDGHLDMIDICVQKGLAVNERSRLVETPDFNHFQIERNDGDFTPFEHVAMHGFKEFHAIRGSRRMVFYGAIIENCSETFREKFFDVLKACDDDLNVHKQPFKHALRSTRARGVVSNRAIVTGVEEKGERDLLDQFMAIEMVILGGRLGR</sequence>
<evidence type="ECO:0000313" key="1">
    <source>
        <dbReference type="EMBL" id="KAH6655836.1"/>
    </source>
</evidence>
<dbReference type="RefSeq" id="XP_045960101.1">
    <property type="nucleotide sequence ID" value="XM_046105875.1"/>
</dbReference>
<organism evidence="1 2">
    <name type="scientific">Truncatella angustata</name>
    <dbReference type="NCBI Taxonomy" id="152316"/>
    <lineage>
        <taxon>Eukaryota</taxon>
        <taxon>Fungi</taxon>
        <taxon>Dikarya</taxon>
        <taxon>Ascomycota</taxon>
        <taxon>Pezizomycotina</taxon>
        <taxon>Sordariomycetes</taxon>
        <taxon>Xylariomycetidae</taxon>
        <taxon>Amphisphaeriales</taxon>
        <taxon>Sporocadaceae</taxon>
        <taxon>Truncatella</taxon>
    </lineage>
</organism>
<dbReference type="EMBL" id="JAGPXC010000003">
    <property type="protein sequence ID" value="KAH6655836.1"/>
    <property type="molecule type" value="Genomic_DNA"/>
</dbReference>
<reference evidence="1" key="1">
    <citation type="journal article" date="2021" name="Nat. Commun.">
        <title>Genetic determinants of endophytism in the Arabidopsis root mycobiome.</title>
        <authorList>
            <person name="Mesny F."/>
            <person name="Miyauchi S."/>
            <person name="Thiergart T."/>
            <person name="Pickel B."/>
            <person name="Atanasova L."/>
            <person name="Karlsson M."/>
            <person name="Huettel B."/>
            <person name="Barry K.W."/>
            <person name="Haridas S."/>
            <person name="Chen C."/>
            <person name="Bauer D."/>
            <person name="Andreopoulos W."/>
            <person name="Pangilinan J."/>
            <person name="LaButti K."/>
            <person name="Riley R."/>
            <person name="Lipzen A."/>
            <person name="Clum A."/>
            <person name="Drula E."/>
            <person name="Henrissat B."/>
            <person name="Kohler A."/>
            <person name="Grigoriev I.V."/>
            <person name="Martin F.M."/>
            <person name="Hacquard S."/>
        </authorList>
    </citation>
    <scope>NUCLEOTIDE SEQUENCE</scope>
    <source>
        <strain evidence="1">MPI-SDFR-AT-0073</strain>
    </source>
</reference>
<proteinExistence type="predicted"/>
<keyword evidence="2" id="KW-1185">Reference proteome</keyword>
<dbReference type="GeneID" id="70134766"/>